<dbReference type="RefSeq" id="WP_163207202.1">
    <property type="nucleotide sequence ID" value="NZ_JAAGWG010000030.1"/>
</dbReference>
<dbReference type="GO" id="GO:0016491">
    <property type="term" value="F:oxidoreductase activity"/>
    <property type="evidence" value="ECO:0007669"/>
    <property type="project" value="UniProtKB-KW"/>
</dbReference>
<sequence length="810" mass="86973">MTVTSSSRAPEAKHVGGRTPRIEDRRLLRGQGIFVDDVEVAGGLSMRVVRATMAHARILAIDTQAARALPGVRLVLTGEDVRHLGLIPIEEIGYHEMFPRIDEFGHPLLAVDKVLYVGQPVAAVIAEDPYLAEDAAELVSVDYEELPVLLDPVEAATSSTHLLPGGNEPARFLKQYGDVDAAFAEAAHVVSGEFVVGRHTGIPMETRGCIVEPIPARKELWMWGPVHVHDSRRVMAKMLGMPQSSMRMRHTDVGGNFGVKGGAFPEYVLVAHAAQLLGRPVKWIEDRVEHMVGIAHAREQVHRISGAFDAEGRILALRDEVWHNHGAFMRQAEPLVSDITAGMIIGPYRVPAYDVDLHAVLTNKTPLAAYRAPGRFEGTFARERLLDLAASEIGMDPVELRLRNLLTAADLPYEPGIEIAFEPYSFNSGDVLDHVQKALVAADFDAWRAEAEELRAQGRLVGNGVGLLMDKAGLGLYETGSVEVDETGRVRVLTGASNVGQGVETILAQIVADQLGIEPDIIDVLHGDTDLIPDGVGSWSSRSTVLAGGAARLAAIKTRDKALELASEMLEVDVSDLELRDGKVQVVGTPGMSLTLTEIAQRFDNYSARLAGKEPGLGADAVYLDDHMNYPYGITLVQMEVDPTTGSHTIRKFFVSTEAGKVINRLTTEGQIIGAAAQGIGGALFEEFLYDEAGQPLATSFMDYLLPTADVMPRVDYFITEDAPTPNNPFGAKGLGEVGLIAVGAAVAGAIDDALGGEFRVRRVPVHPQALFGMARDAVAGREQAAAQEGASSDTSALDIHLGESPTAGD</sequence>
<dbReference type="InterPro" id="IPR036856">
    <property type="entry name" value="Ald_Oxase/Xan_DH_a/b_sf"/>
</dbReference>
<feature type="compositionally biased region" description="Basic and acidic residues" evidence="3">
    <location>
        <begin position="10"/>
        <end position="20"/>
    </location>
</feature>
<dbReference type="InterPro" id="IPR046867">
    <property type="entry name" value="AldOxase/xan_DH_MoCoBD2"/>
</dbReference>
<dbReference type="Pfam" id="PF20256">
    <property type="entry name" value="MoCoBD_2"/>
    <property type="match status" value="1"/>
</dbReference>
<comment type="caution">
    <text evidence="5">The sequence shown here is derived from an EMBL/GenBank/DDBJ whole genome shotgun (WGS) entry which is preliminary data.</text>
</comment>
<dbReference type="GO" id="GO:0005506">
    <property type="term" value="F:iron ion binding"/>
    <property type="evidence" value="ECO:0007669"/>
    <property type="project" value="InterPro"/>
</dbReference>
<feature type="domain" description="Aldehyde oxidase/xanthine dehydrogenase a/b hammerhead" evidence="4">
    <location>
        <begin position="29"/>
        <end position="147"/>
    </location>
</feature>
<dbReference type="Pfam" id="PF01315">
    <property type="entry name" value="Ald_Xan_dh_C"/>
    <property type="match status" value="1"/>
</dbReference>
<feature type="region of interest" description="Disordered" evidence="3">
    <location>
        <begin position="785"/>
        <end position="810"/>
    </location>
</feature>
<name>A0A6L9W5P2_9ACTN</name>
<feature type="region of interest" description="Disordered" evidence="3">
    <location>
        <begin position="1"/>
        <end position="20"/>
    </location>
</feature>
<keyword evidence="2" id="KW-0560">Oxidoreductase</keyword>
<evidence type="ECO:0000256" key="1">
    <source>
        <dbReference type="ARBA" id="ARBA00022505"/>
    </source>
</evidence>
<reference evidence="5 6" key="1">
    <citation type="submission" date="2019-12" db="EMBL/GenBank/DDBJ databases">
        <title>the WGS of Blastococcus saxobsidens 67B17.</title>
        <authorList>
            <person name="Jiang Z."/>
        </authorList>
    </citation>
    <scope>NUCLEOTIDE SEQUENCE [LARGE SCALE GENOMIC DNA]</scope>
    <source>
        <strain evidence="5 6">67B17</strain>
    </source>
</reference>
<proteinExistence type="predicted"/>
<evidence type="ECO:0000313" key="5">
    <source>
        <dbReference type="EMBL" id="NEK87338.1"/>
    </source>
</evidence>
<dbReference type="Pfam" id="PF02738">
    <property type="entry name" value="MoCoBD_1"/>
    <property type="match status" value="1"/>
</dbReference>
<dbReference type="InterPro" id="IPR016208">
    <property type="entry name" value="Ald_Oxase/xanthine_DH-like"/>
</dbReference>
<dbReference type="EMBL" id="JAAGWG010000030">
    <property type="protein sequence ID" value="NEK87338.1"/>
    <property type="molecule type" value="Genomic_DNA"/>
</dbReference>
<evidence type="ECO:0000259" key="4">
    <source>
        <dbReference type="SMART" id="SM01008"/>
    </source>
</evidence>
<organism evidence="5 6">
    <name type="scientific">Blastococcus saxobsidens</name>
    <dbReference type="NCBI Taxonomy" id="138336"/>
    <lineage>
        <taxon>Bacteria</taxon>
        <taxon>Bacillati</taxon>
        <taxon>Actinomycetota</taxon>
        <taxon>Actinomycetes</taxon>
        <taxon>Geodermatophilales</taxon>
        <taxon>Geodermatophilaceae</taxon>
        <taxon>Blastococcus</taxon>
    </lineage>
</organism>
<dbReference type="InterPro" id="IPR037165">
    <property type="entry name" value="AldOxase/xan_DH_Mopterin-bd_sf"/>
</dbReference>
<dbReference type="SUPFAM" id="SSF56003">
    <property type="entry name" value="Molybdenum cofactor-binding domain"/>
    <property type="match status" value="1"/>
</dbReference>
<accession>A0A6L9W5P2</accession>
<dbReference type="PANTHER" id="PTHR11908:SF132">
    <property type="entry name" value="ALDEHYDE OXIDASE 1-RELATED"/>
    <property type="match status" value="1"/>
</dbReference>
<dbReference type="InterPro" id="IPR000674">
    <property type="entry name" value="Ald_Oxase/Xan_DH_a/b"/>
</dbReference>
<feature type="compositionally biased region" description="Low complexity" evidence="3">
    <location>
        <begin position="785"/>
        <end position="794"/>
    </location>
</feature>
<dbReference type="Gene3D" id="3.90.1170.50">
    <property type="entry name" value="Aldehyde oxidase/xanthine dehydrogenase, a/b hammerhead"/>
    <property type="match status" value="1"/>
</dbReference>
<gene>
    <name evidence="5" type="ORF">GCU60_16475</name>
</gene>
<evidence type="ECO:0000256" key="3">
    <source>
        <dbReference type="SAM" id="MobiDB-lite"/>
    </source>
</evidence>
<dbReference type="Gene3D" id="3.30.365.10">
    <property type="entry name" value="Aldehyde oxidase/xanthine dehydrogenase, molybdopterin binding domain"/>
    <property type="match status" value="4"/>
</dbReference>
<dbReference type="PANTHER" id="PTHR11908">
    <property type="entry name" value="XANTHINE DEHYDROGENASE"/>
    <property type="match status" value="1"/>
</dbReference>
<dbReference type="InterPro" id="IPR008274">
    <property type="entry name" value="AldOxase/xan_DH_MoCoBD1"/>
</dbReference>
<keyword evidence="1" id="KW-0500">Molybdenum</keyword>
<evidence type="ECO:0000313" key="6">
    <source>
        <dbReference type="Proteomes" id="UP000479241"/>
    </source>
</evidence>
<protein>
    <submittedName>
        <fullName evidence="5">Xanthine dehydrogenase family protein molybdopterin-binding subunit</fullName>
    </submittedName>
</protein>
<dbReference type="SUPFAM" id="SSF54665">
    <property type="entry name" value="CO dehydrogenase molybdoprotein N-domain-like"/>
    <property type="match status" value="1"/>
</dbReference>
<evidence type="ECO:0000256" key="2">
    <source>
        <dbReference type="ARBA" id="ARBA00023002"/>
    </source>
</evidence>
<dbReference type="SMART" id="SM01008">
    <property type="entry name" value="Ald_Xan_dh_C"/>
    <property type="match status" value="1"/>
</dbReference>
<dbReference type="Proteomes" id="UP000479241">
    <property type="component" value="Unassembled WGS sequence"/>
</dbReference>
<dbReference type="AlphaFoldDB" id="A0A6L9W5P2"/>